<feature type="compositionally biased region" description="Polar residues" evidence="5">
    <location>
        <begin position="1091"/>
        <end position="1100"/>
    </location>
</feature>
<feature type="compositionally biased region" description="Basic and acidic residues" evidence="5">
    <location>
        <begin position="510"/>
        <end position="528"/>
    </location>
</feature>
<feature type="DNA-binding region" description="Homeobox" evidence="3">
    <location>
        <begin position="70"/>
        <end position="129"/>
    </location>
</feature>
<gene>
    <name evidence="7" type="primary">LOC125545899</name>
</gene>
<evidence type="ECO:0000256" key="3">
    <source>
        <dbReference type="PROSITE-ProRule" id="PRU00108"/>
    </source>
</evidence>
<sequence length="1275" mass="139282">MELAPFKPAAGALVEWGGAGSIPAMVAAQQQQLHAQADQLQRLVVAQCRLTGVNPLAQEMAAGALSIKIGKKPRDLLNPKAVNSMQSLFAVKDTLGKRETREISALCGLTVTQVREFFASQRTRVRKAVRLSREKALKLEASKTALKLEASKTALKLEASKTATNVCSLNSEQTPLDIETHAQVIEPLSTLEPLEMFQSSSQLVEVPQSSLQQPEVQQCTATPIPITPTGTIQPTDAKINQDSVQKETKQEEVAPGVESEDKKFLDSIFALMRKEETFSGQVKLMEWILQINNATILSWFLTMGGLTIVSTWLSQAATEEQTTVILVIFKVLLHLPLHKALPAHMSVVLQTINRLRFYRTQDISGRARNLLSRLSKVLVRSQASKKPQKDLICKQRISEILHDESWKSEVDITEEILALTEGASESRKPEPKKTPLLLTASADESYKKSPVQTKSKERRKVQLVEHPNRKAAGKNAHSARTICTNNSRPLSADDIQKAKMRAMFMQEKYGKVDTSKVSDKPETTENKKPSGLVNSNEPPMPRSPLTSTAKQPVDPSPSTSIQNAVPLSDNPEILATPKLNIALRETPIEKLDSKRVHWQIPPEVWIDPSWSVSAGENSKELDVQAQRNRREKETFYASPKDIPSNPKDPWDSEMDFDDSLTPEIPIEQPPDADTMEVDSVGAAPPNMVVPGEIQQVGSTSSSSLTVASGANGAASEPDLELLAVLLKNPQLVFALSSNEVGNLPTEQTVALLDMLKQTGLGLSELVNSLPNGAGVPNKPEPVPETIPTSLPSPTPPKDLPASVGWRSDFPTHARAPNLQQAQLPNNGNTPFASEVHQSFSNVVSPLPSQPYTSVSALPAHIQSNSPSLQSQSAISVNSLTQYAAPVNNMLDRTLVHQHTQPYGLASDHAAVAIHQQPAVNKPAHEFQNMSNSGLARSLTPEPNAAYATFPWQSGAATVASTGRSTTPDQWADRVTNSYNDASAPYLNQSAYSNQSSYDAYGSSTSASSQGLNRNGYTQTTSEYQMSGRNVRQRHLLSPEPGSARVYGGMQGYIPEVSKLGNYGQQSYNPPVASRDWSSGQQSYTPAEPSRDWNSGQQSYTPAEPSSDWSSVQQSYTSAELSRDRRSGQQGYTPAEPSRQWSSGQQSYTPAEPSRQWSSGQQGYTPAEPSNQWSSGQQGYTQAGPSNHRSSGQQGYTPAEPSRQWSSAQQGYTPSDPSVQQGYTPAEPSRPWSTASQGAQNPDTSRQWSGAGKQDYYNTPSDGRSPYDQRRRRRWE</sequence>
<dbReference type="PANTHER" id="PTHR33400:SF6">
    <property type="entry name" value="HOMEOBOX PROTEIN LUMINIDEPENDENS"/>
    <property type="match status" value="1"/>
</dbReference>
<dbReference type="OrthoDB" id="1920276at2759"/>
<evidence type="ECO:0000259" key="6">
    <source>
        <dbReference type="PROSITE" id="PS50071"/>
    </source>
</evidence>
<evidence type="ECO:0000256" key="2">
    <source>
        <dbReference type="ARBA" id="ARBA00023125"/>
    </source>
</evidence>
<feature type="region of interest" description="Disordered" evidence="5">
    <location>
        <begin position="771"/>
        <end position="799"/>
    </location>
</feature>
<reference evidence="7" key="3">
    <citation type="submission" date="2022-06" db="UniProtKB">
        <authorList>
            <consortium name="EnsemblPlants"/>
        </authorList>
    </citation>
    <scope>IDENTIFICATION</scope>
</reference>
<dbReference type="Proteomes" id="UP000015106">
    <property type="component" value="Chromosome 3"/>
</dbReference>
<dbReference type="KEGG" id="tua:125545899"/>
<dbReference type="GO" id="GO:0010228">
    <property type="term" value="P:vegetative to reproductive phase transition of meristem"/>
    <property type="evidence" value="ECO:0007669"/>
    <property type="project" value="TreeGrafter"/>
</dbReference>
<dbReference type="CDD" id="cd00086">
    <property type="entry name" value="homeodomain"/>
    <property type="match status" value="1"/>
</dbReference>
<evidence type="ECO:0000313" key="8">
    <source>
        <dbReference type="Proteomes" id="UP000015106"/>
    </source>
</evidence>
<feature type="region of interest" description="Disordered" evidence="5">
    <location>
        <begin position="1064"/>
        <end position="1275"/>
    </location>
</feature>
<feature type="region of interest" description="Disordered" evidence="5">
    <location>
        <begin position="510"/>
        <end position="569"/>
    </location>
</feature>
<feature type="region of interest" description="Disordered" evidence="5">
    <location>
        <begin position="996"/>
        <end position="1016"/>
    </location>
</feature>
<evidence type="ECO:0000256" key="4">
    <source>
        <dbReference type="RuleBase" id="RU000682"/>
    </source>
</evidence>
<dbReference type="GO" id="GO:0003677">
    <property type="term" value="F:DNA binding"/>
    <property type="evidence" value="ECO:0007669"/>
    <property type="project" value="UniProtKB-UniRule"/>
</dbReference>
<evidence type="ECO:0000313" key="7">
    <source>
        <dbReference type="EnsemblPlants" id="TuG1812G0300004883.01.T01"/>
    </source>
</evidence>
<keyword evidence="3 4" id="KW-0539">Nucleus</keyword>
<dbReference type="GO" id="GO:0005634">
    <property type="term" value="C:nucleus"/>
    <property type="evidence" value="ECO:0007669"/>
    <property type="project" value="UniProtKB-SubCell"/>
</dbReference>
<comment type="subcellular location">
    <subcellularLocation>
        <location evidence="1 3 4">Nucleus</location>
    </subcellularLocation>
</comment>
<name>A0A8R7PWR8_TRIUA</name>
<feature type="compositionally biased region" description="Polar residues" evidence="5">
    <location>
        <begin position="1106"/>
        <end position="1119"/>
    </location>
</feature>
<dbReference type="SUPFAM" id="SSF46689">
    <property type="entry name" value="Homeodomain-like"/>
    <property type="match status" value="1"/>
</dbReference>
<keyword evidence="8" id="KW-1185">Reference proteome</keyword>
<reference evidence="7" key="2">
    <citation type="submission" date="2018-03" db="EMBL/GenBank/DDBJ databases">
        <title>The Triticum urartu genome reveals the dynamic nature of wheat genome evolution.</title>
        <authorList>
            <person name="Ling H."/>
            <person name="Ma B."/>
            <person name="Shi X."/>
            <person name="Liu H."/>
            <person name="Dong L."/>
            <person name="Sun H."/>
            <person name="Cao Y."/>
            <person name="Gao Q."/>
            <person name="Zheng S."/>
            <person name="Li Y."/>
            <person name="Yu Y."/>
            <person name="Du H."/>
            <person name="Qi M."/>
            <person name="Li Y."/>
            <person name="Yu H."/>
            <person name="Cui Y."/>
            <person name="Wang N."/>
            <person name="Chen C."/>
            <person name="Wu H."/>
            <person name="Zhao Y."/>
            <person name="Zhang J."/>
            <person name="Li Y."/>
            <person name="Zhou W."/>
            <person name="Zhang B."/>
            <person name="Hu W."/>
            <person name="Eijk M."/>
            <person name="Tang J."/>
            <person name="Witsenboer H."/>
            <person name="Zhao S."/>
            <person name="Li Z."/>
            <person name="Zhang A."/>
            <person name="Wang D."/>
            <person name="Liang C."/>
        </authorList>
    </citation>
    <scope>NUCLEOTIDE SEQUENCE [LARGE SCALE GENOMIC DNA]</scope>
    <source>
        <strain evidence="7">cv. G1812</strain>
    </source>
</reference>
<feature type="compositionally biased region" description="Polar residues" evidence="5">
    <location>
        <begin position="1138"/>
        <end position="1195"/>
    </location>
</feature>
<dbReference type="PROSITE" id="PS50071">
    <property type="entry name" value="HOMEOBOX_2"/>
    <property type="match status" value="1"/>
</dbReference>
<evidence type="ECO:0000256" key="5">
    <source>
        <dbReference type="SAM" id="MobiDB-lite"/>
    </source>
</evidence>
<feature type="compositionally biased region" description="Polar residues" evidence="5">
    <location>
        <begin position="1230"/>
        <end position="1247"/>
    </location>
</feature>
<evidence type="ECO:0000256" key="1">
    <source>
        <dbReference type="ARBA" id="ARBA00004123"/>
    </source>
</evidence>
<keyword evidence="2 3" id="KW-0238">DNA-binding</keyword>
<feature type="compositionally biased region" description="Polar residues" evidence="5">
    <location>
        <begin position="1202"/>
        <end position="1222"/>
    </location>
</feature>
<proteinExistence type="predicted"/>
<dbReference type="GeneID" id="125545899"/>
<protein>
    <recommendedName>
        <fullName evidence="6">Homeobox domain-containing protein</fullName>
    </recommendedName>
</protein>
<organism evidence="7 8">
    <name type="scientific">Triticum urartu</name>
    <name type="common">Red wild einkorn</name>
    <name type="synonym">Crithodium urartu</name>
    <dbReference type="NCBI Taxonomy" id="4572"/>
    <lineage>
        <taxon>Eukaryota</taxon>
        <taxon>Viridiplantae</taxon>
        <taxon>Streptophyta</taxon>
        <taxon>Embryophyta</taxon>
        <taxon>Tracheophyta</taxon>
        <taxon>Spermatophyta</taxon>
        <taxon>Magnoliopsida</taxon>
        <taxon>Liliopsida</taxon>
        <taxon>Poales</taxon>
        <taxon>Poaceae</taxon>
        <taxon>BOP clade</taxon>
        <taxon>Pooideae</taxon>
        <taxon>Triticodae</taxon>
        <taxon>Triticeae</taxon>
        <taxon>Triticinae</taxon>
        <taxon>Triticum</taxon>
    </lineage>
</organism>
<feature type="compositionally biased region" description="Basic and acidic residues" evidence="5">
    <location>
        <begin position="424"/>
        <end position="433"/>
    </location>
</feature>
<accession>A0A8R7PWR8</accession>
<dbReference type="Pfam" id="PF00046">
    <property type="entry name" value="Homeodomain"/>
    <property type="match status" value="1"/>
</dbReference>
<feature type="domain" description="Homeobox" evidence="6">
    <location>
        <begin position="68"/>
        <end position="128"/>
    </location>
</feature>
<dbReference type="InterPro" id="IPR009057">
    <property type="entry name" value="Homeodomain-like_sf"/>
</dbReference>
<keyword evidence="3 4" id="KW-0371">Homeobox</keyword>
<dbReference type="InterPro" id="IPR001356">
    <property type="entry name" value="HD"/>
</dbReference>
<dbReference type="EnsemblPlants" id="TuG1812G0300004883.01.T01">
    <property type="protein sequence ID" value="TuG1812G0300004883.01.T01"/>
    <property type="gene ID" value="TuG1812G0300004883.01"/>
</dbReference>
<feature type="region of interest" description="Disordered" evidence="5">
    <location>
        <begin position="422"/>
        <end position="489"/>
    </location>
</feature>
<feature type="region of interest" description="Disordered" evidence="5">
    <location>
        <begin position="628"/>
        <end position="651"/>
    </location>
</feature>
<dbReference type="SMART" id="SM00389">
    <property type="entry name" value="HOX"/>
    <property type="match status" value="1"/>
</dbReference>
<dbReference type="Gramene" id="TuG1812G0300004883.01.T01">
    <property type="protein sequence ID" value="TuG1812G0300004883.01.T01"/>
    <property type="gene ID" value="TuG1812G0300004883.01"/>
</dbReference>
<dbReference type="Gene3D" id="1.10.10.60">
    <property type="entry name" value="Homeodomain-like"/>
    <property type="match status" value="1"/>
</dbReference>
<dbReference type="PANTHER" id="PTHR33400">
    <property type="entry name" value="ZINC FINGER CCCH DOMAIN-CONTAINING PROTEIN 6-RELATED"/>
    <property type="match status" value="1"/>
</dbReference>
<feature type="compositionally biased region" description="Polar residues" evidence="5">
    <location>
        <begin position="1075"/>
        <end position="1084"/>
    </location>
</feature>
<dbReference type="AlphaFoldDB" id="A0A8R7PWR8"/>
<reference evidence="8" key="1">
    <citation type="journal article" date="2013" name="Nature">
        <title>Draft genome of the wheat A-genome progenitor Triticum urartu.</title>
        <authorList>
            <person name="Ling H.Q."/>
            <person name="Zhao S."/>
            <person name="Liu D."/>
            <person name="Wang J."/>
            <person name="Sun H."/>
            <person name="Zhang C."/>
            <person name="Fan H."/>
            <person name="Li D."/>
            <person name="Dong L."/>
            <person name="Tao Y."/>
            <person name="Gao C."/>
            <person name="Wu H."/>
            <person name="Li Y."/>
            <person name="Cui Y."/>
            <person name="Guo X."/>
            <person name="Zheng S."/>
            <person name="Wang B."/>
            <person name="Yu K."/>
            <person name="Liang Q."/>
            <person name="Yang W."/>
            <person name="Lou X."/>
            <person name="Chen J."/>
            <person name="Feng M."/>
            <person name="Jian J."/>
            <person name="Zhang X."/>
            <person name="Luo G."/>
            <person name="Jiang Y."/>
            <person name="Liu J."/>
            <person name="Wang Z."/>
            <person name="Sha Y."/>
            <person name="Zhang B."/>
            <person name="Wu H."/>
            <person name="Tang D."/>
            <person name="Shen Q."/>
            <person name="Xue P."/>
            <person name="Zou S."/>
            <person name="Wang X."/>
            <person name="Liu X."/>
            <person name="Wang F."/>
            <person name="Yang Y."/>
            <person name="An X."/>
            <person name="Dong Z."/>
            <person name="Zhang K."/>
            <person name="Zhang X."/>
            <person name="Luo M.C."/>
            <person name="Dvorak J."/>
            <person name="Tong Y."/>
            <person name="Wang J."/>
            <person name="Yang H."/>
            <person name="Li Z."/>
            <person name="Wang D."/>
            <person name="Zhang A."/>
            <person name="Wang J."/>
        </authorList>
    </citation>
    <scope>NUCLEOTIDE SEQUENCE</scope>
    <source>
        <strain evidence="8">cv. G1812</strain>
    </source>
</reference>
<feature type="compositionally biased region" description="Polar residues" evidence="5">
    <location>
        <begin position="544"/>
        <end position="565"/>
    </location>
</feature>
<dbReference type="RefSeq" id="XP_048565915.1">
    <property type="nucleotide sequence ID" value="XM_048709958.1"/>
</dbReference>
<feature type="compositionally biased region" description="Pro residues" evidence="5">
    <location>
        <begin position="778"/>
        <end position="798"/>
    </location>
</feature>